<dbReference type="SUPFAM" id="SSF51905">
    <property type="entry name" value="FAD/NAD(P)-binding domain"/>
    <property type="match status" value="1"/>
</dbReference>
<dbReference type="OrthoDB" id="269227at2759"/>
<feature type="active site" description="Proton donor" evidence="2">
    <location>
        <position position="538"/>
    </location>
</feature>
<keyword evidence="3" id="KW-0274">FAD</keyword>
<evidence type="ECO:0000256" key="2">
    <source>
        <dbReference type="PIRSR" id="PIRSR000137-1"/>
    </source>
</evidence>
<keyword evidence="4" id="KW-0812">Transmembrane</keyword>
<dbReference type="eggNOG" id="KOG1238">
    <property type="taxonomic scope" value="Eukaryota"/>
</dbReference>
<evidence type="ECO:0000313" key="7">
    <source>
        <dbReference type="Proteomes" id="UP000027135"/>
    </source>
</evidence>
<evidence type="ECO:0000259" key="5">
    <source>
        <dbReference type="PROSITE" id="PS00624"/>
    </source>
</evidence>
<keyword evidence="4" id="KW-0472">Membrane</keyword>
<name>A0A067QQG8_ZOONE</name>
<dbReference type="Pfam" id="PF05199">
    <property type="entry name" value="GMC_oxred_C"/>
    <property type="match status" value="1"/>
</dbReference>
<dbReference type="EMBL" id="KK869577">
    <property type="protein sequence ID" value="KDR06647.1"/>
    <property type="molecule type" value="Genomic_DNA"/>
</dbReference>
<dbReference type="InterPro" id="IPR012132">
    <property type="entry name" value="GMC_OxRdtase"/>
</dbReference>
<sequence length="608" mass="67322">MLFHISSKYFQISLWPRKSAYVFMLIAFILSGCAAQFVEYDFVIVGGGAAGSLLASRLSEVSEWSVLLIEAGGEENVLQDIPLFAAFSQLTSINWGYETEPSSTACLGLVGGQCKWPRGKVLGGSSVLNYMVSTRGNRKDYDGWEEEGCEGWGYDDVLPYFLRFEGMLIPRLAEDTVYHNASGQLAITYPPYRTEAARSFTEAAKELGFNKTDYNAGNQIGYSFHQCTMKDGLRFSGNRAFLKFARTRPNLHVLKKSLVTKILIDSNSRTASGVQYKLFNGLTLKAFARKEVILSAGAINSPQLLMLSGIGPREELQSLGINVLQDAKVGFNLQDHISFGTLYFTVNSSIGIRFDNVLENLFNAAEYLLSRTGPFAVAGGTEALVFQELNTSSSNSTDGVPDIEILFASSTLPSLKPVWDAWGGNSDIYAAYEPLAHKDSFMIFPMIMHPRSRGRVALRSADPTDKPLLYHNYLTDPYDADIIISGIHSSLQLVNTSAFQKYAAELYPVPLPPCEEYEFASDKYWNCSIRYTTFTFYHQCGTCKMGNDSDQDAVVDTHLKVRGINNLRVVDASIIPLIPSGHLTTPVYMIAEKAADLIKNRWSSSDKV</sequence>
<dbReference type="Pfam" id="PF00732">
    <property type="entry name" value="GMC_oxred_N"/>
    <property type="match status" value="1"/>
</dbReference>
<dbReference type="PIRSF" id="PIRSF000137">
    <property type="entry name" value="Alcohol_oxidase"/>
    <property type="match status" value="1"/>
</dbReference>
<evidence type="ECO:0000256" key="3">
    <source>
        <dbReference type="PIRSR" id="PIRSR000137-2"/>
    </source>
</evidence>
<dbReference type="GO" id="GO:0050660">
    <property type="term" value="F:flavin adenine dinucleotide binding"/>
    <property type="evidence" value="ECO:0007669"/>
    <property type="project" value="InterPro"/>
</dbReference>
<feature type="binding site" evidence="3">
    <location>
        <position position="121"/>
    </location>
    <ligand>
        <name>FAD</name>
        <dbReference type="ChEBI" id="CHEBI:57692"/>
    </ligand>
</feature>
<keyword evidence="4" id="KW-1133">Transmembrane helix</keyword>
<proteinExistence type="inferred from homology"/>
<dbReference type="Gene3D" id="3.50.50.60">
    <property type="entry name" value="FAD/NAD(P)-binding domain"/>
    <property type="match status" value="1"/>
</dbReference>
<feature type="transmembrane region" description="Helical" evidence="4">
    <location>
        <begin position="20"/>
        <end position="38"/>
    </location>
</feature>
<feature type="active site" description="Proton acceptor" evidence="2">
    <location>
        <position position="582"/>
    </location>
</feature>
<dbReference type="OMA" id="VNILMHP"/>
<dbReference type="Proteomes" id="UP000027135">
    <property type="component" value="Unassembled WGS sequence"/>
</dbReference>
<dbReference type="Gene3D" id="3.30.560.10">
    <property type="entry name" value="Glucose Oxidase, domain 3"/>
    <property type="match status" value="1"/>
</dbReference>
<dbReference type="PANTHER" id="PTHR11552:SF158">
    <property type="entry name" value="GH23626P-RELATED"/>
    <property type="match status" value="1"/>
</dbReference>
<keyword evidence="7" id="KW-1185">Reference proteome</keyword>
<dbReference type="SUPFAM" id="SSF54373">
    <property type="entry name" value="FAD-linked reductases, C-terminal domain"/>
    <property type="match status" value="1"/>
</dbReference>
<feature type="domain" description="Glucose-methanol-choline oxidoreductase N-terminal" evidence="5">
    <location>
        <begin position="297"/>
        <end position="311"/>
    </location>
</feature>
<evidence type="ECO:0000256" key="1">
    <source>
        <dbReference type="ARBA" id="ARBA00010790"/>
    </source>
</evidence>
<feature type="binding site" evidence="3">
    <location>
        <position position="259"/>
    </location>
    <ligand>
        <name>FAD</name>
        <dbReference type="ChEBI" id="CHEBI:57692"/>
    </ligand>
</feature>
<dbReference type="GO" id="GO:0016614">
    <property type="term" value="F:oxidoreductase activity, acting on CH-OH group of donors"/>
    <property type="evidence" value="ECO:0007669"/>
    <property type="project" value="InterPro"/>
</dbReference>
<evidence type="ECO:0000256" key="4">
    <source>
        <dbReference type="SAM" id="Phobius"/>
    </source>
</evidence>
<dbReference type="InterPro" id="IPR000172">
    <property type="entry name" value="GMC_OxRdtase_N"/>
</dbReference>
<dbReference type="InterPro" id="IPR007867">
    <property type="entry name" value="GMC_OxRtase_C"/>
</dbReference>
<gene>
    <name evidence="6" type="ORF">L798_04195</name>
</gene>
<dbReference type="InParanoid" id="A0A067QQG8"/>
<accession>A0A067QQG8</accession>
<dbReference type="PANTHER" id="PTHR11552">
    <property type="entry name" value="GLUCOSE-METHANOL-CHOLINE GMC OXIDOREDUCTASE"/>
    <property type="match status" value="1"/>
</dbReference>
<evidence type="ECO:0000313" key="6">
    <source>
        <dbReference type="EMBL" id="KDR06647.1"/>
    </source>
</evidence>
<dbReference type="PROSITE" id="PS00624">
    <property type="entry name" value="GMC_OXRED_2"/>
    <property type="match status" value="1"/>
</dbReference>
<feature type="binding site" evidence="3">
    <location>
        <begin position="129"/>
        <end position="132"/>
    </location>
    <ligand>
        <name>FAD</name>
        <dbReference type="ChEBI" id="CHEBI:57692"/>
    </ligand>
</feature>
<keyword evidence="3" id="KW-0285">Flavoprotein</keyword>
<protein>
    <submittedName>
        <fullName evidence="6">Glucose dehydrogenase [acceptor]</fullName>
    </submittedName>
</protein>
<comment type="cofactor">
    <cofactor evidence="3">
        <name>FAD</name>
        <dbReference type="ChEBI" id="CHEBI:57692"/>
    </cofactor>
</comment>
<dbReference type="InterPro" id="IPR036188">
    <property type="entry name" value="FAD/NAD-bd_sf"/>
</dbReference>
<reference evidence="6 7" key="1">
    <citation type="journal article" date="2014" name="Nat. Commun.">
        <title>Molecular traces of alternative social organization in a termite genome.</title>
        <authorList>
            <person name="Terrapon N."/>
            <person name="Li C."/>
            <person name="Robertson H.M."/>
            <person name="Ji L."/>
            <person name="Meng X."/>
            <person name="Booth W."/>
            <person name="Chen Z."/>
            <person name="Childers C.P."/>
            <person name="Glastad K.M."/>
            <person name="Gokhale K."/>
            <person name="Gowin J."/>
            <person name="Gronenberg W."/>
            <person name="Hermansen R.A."/>
            <person name="Hu H."/>
            <person name="Hunt B.G."/>
            <person name="Huylmans A.K."/>
            <person name="Khalil S.M."/>
            <person name="Mitchell R.D."/>
            <person name="Munoz-Torres M.C."/>
            <person name="Mustard J.A."/>
            <person name="Pan H."/>
            <person name="Reese J.T."/>
            <person name="Scharf M.E."/>
            <person name="Sun F."/>
            <person name="Vogel H."/>
            <person name="Xiao J."/>
            <person name="Yang W."/>
            <person name="Yang Z."/>
            <person name="Yang Z."/>
            <person name="Zhou J."/>
            <person name="Zhu J."/>
            <person name="Brent C.S."/>
            <person name="Elsik C.G."/>
            <person name="Goodisman M.A."/>
            <person name="Liberles D.A."/>
            <person name="Roe R.M."/>
            <person name="Vargo E.L."/>
            <person name="Vilcinskas A."/>
            <person name="Wang J."/>
            <person name="Bornberg-Bauer E."/>
            <person name="Korb J."/>
            <person name="Zhang G."/>
            <person name="Liebig J."/>
        </authorList>
    </citation>
    <scope>NUCLEOTIDE SEQUENCE [LARGE SCALE GENOMIC DNA]</scope>
    <source>
        <tissue evidence="6">Whole organism</tissue>
    </source>
</reference>
<dbReference type="AlphaFoldDB" id="A0A067QQG8"/>
<organism evidence="6 7">
    <name type="scientific">Zootermopsis nevadensis</name>
    <name type="common">Dampwood termite</name>
    <dbReference type="NCBI Taxonomy" id="136037"/>
    <lineage>
        <taxon>Eukaryota</taxon>
        <taxon>Metazoa</taxon>
        <taxon>Ecdysozoa</taxon>
        <taxon>Arthropoda</taxon>
        <taxon>Hexapoda</taxon>
        <taxon>Insecta</taxon>
        <taxon>Pterygota</taxon>
        <taxon>Neoptera</taxon>
        <taxon>Polyneoptera</taxon>
        <taxon>Dictyoptera</taxon>
        <taxon>Blattodea</taxon>
        <taxon>Blattoidea</taxon>
        <taxon>Termitoidae</taxon>
        <taxon>Termopsidae</taxon>
        <taxon>Zootermopsis</taxon>
    </lineage>
</organism>
<dbReference type="STRING" id="136037.A0A067QQG8"/>
<comment type="similarity">
    <text evidence="1">Belongs to the GMC oxidoreductase family.</text>
</comment>